<protein>
    <submittedName>
        <fullName evidence="4">NAD(P)/FAD-dependent oxidoreductase</fullName>
    </submittedName>
</protein>
<dbReference type="EMBL" id="JAVLAO010000001">
    <property type="protein sequence ID" value="MDT7038354.1"/>
    <property type="molecule type" value="Genomic_DNA"/>
</dbReference>
<dbReference type="GO" id="GO:0004497">
    <property type="term" value="F:monooxygenase activity"/>
    <property type="evidence" value="ECO:0007669"/>
    <property type="project" value="UniProtKB-KW"/>
</dbReference>
<name>A0AAP5Q0Q4_LACPE</name>
<sequence length="360" mass="39395">MSQIKTAIVVGGSLAGMMMALALAKTGIKVTVLERHSASERRGAVLSVHSGAINQSALAHELRAIAAGDGRGIESWRMIHQRLQNMAHNTPNIDVHFNEVVQEVGENGGHAYAQTNQGNYQAEILVGADGGSSLVRKYVNPQQPNAIFAGYQLWVAIVEEELVPKNLWPGKRYSDFQEFDGADDDFLFAMIVPGMDGSREVGHRQIGLAWYDNGSNDVLYQSGAVQNNHVLHTLNTRSIPQEIRMQLIGRAQKYFPPLFAKAIQVAIEREYLVATPISEYVASKMSRGRVTIVGDAAHALTPMTGKGFNSSLDDAATLGGLISKYDDANQLLQKFEDLRLPIDTEIVRSGQSFSQSYGRE</sequence>
<dbReference type="InterPro" id="IPR002938">
    <property type="entry name" value="FAD-bd"/>
</dbReference>
<dbReference type="Gene3D" id="3.50.50.60">
    <property type="entry name" value="FAD/NAD(P)-binding domain"/>
    <property type="match status" value="2"/>
</dbReference>
<dbReference type="InterPro" id="IPR036188">
    <property type="entry name" value="FAD/NAD-bd_sf"/>
</dbReference>
<dbReference type="Pfam" id="PF01494">
    <property type="entry name" value="FAD_binding_3"/>
    <property type="match status" value="2"/>
</dbReference>
<organism evidence="4 5">
    <name type="scientific">Lactiplantibacillus pentosus</name>
    <name type="common">Lactobacillus pentosus</name>
    <dbReference type="NCBI Taxonomy" id="1589"/>
    <lineage>
        <taxon>Bacteria</taxon>
        <taxon>Bacillati</taxon>
        <taxon>Bacillota</taxon>
        <taxon>Bacilli</taxon>
        <taxon>Lactobacillales</taxon>
        <taxon>Lactobacillaceae</taxon>
        <taxon>Lactiplantibacillus</taxon>
    </lineage>
</organism>
<dbReference type="PRINTS" id="PR00420">
    <property type="entry name" value="RNGMNOXGNASE"/>
</dbReference>
<keyword evidence="1" id="KW-0560">Oxidoreductase</keyword>
<evidence type="ECO:0000313" key="5">
    <source>
        <dbReference type="Proteomes" id="UP001263852"/>
    </source>
</evidence>
<dbReference type="Proteomes" id="UP001263852">
    <property type="component" value="Unassembled WGS sequence"/>
</dbReference>
<feature type="domain" description="FAD-binding" evidence="3">
    <location>
        <begin position="81"/>
        <end position="348"/>
    </location>
</feature>
<gene>
    <name evidence="4" type="ORF">RI555_04925</name>
</gene>
<dbReference type="AlphaFoldDB" id="A0AAP5Q0Q4"/>
<dbReference type="InterPro" id="IPR050493">
    <property type="entry name" value="FAD-dep_Monooxygenase_BioMet"/>
</dbReference>
<dbReference type="RefSeq" id="WP_101873124.1">
    <property type="nucleotide sequence ID" value="NZ_CP016491.1"/>
</dbReference>
<evidence type="ECO:0000313" key="4">
    <source>
        <dbReference type="EMBL" id="MDT7038354.1"/>
    </source>
</evidence>
<dbReference type="GO" id="GO:0071949">
    <property type="term" value="F:FAD binding"/>
    <property type="evidence" value="ECO:0007669"/>
    <property type="project" value="InterPro"/>
</dbReference>
<dbReference type="SUPFAM" id="SSF51905">
    <property type="entry name" value="FAD/NAD(P)-binding domain"/>
    <property type="match status" value="1"/>
</dbReference>
<comment type="caution">
    <text evidence="4">The sequence shown here is derived from an EMBL/GenBank/DDBJ whole genome shotgun (WGS) entry which is preliminary data.</text>
</comment>
<keyword evidence="2" id="KW-0503">Monooxygenase</keyword>
<dbReference type="PANTHER" id="PTHR13789:SF309">
    <property type="entry name" value="PUTATIVE (AFU_ORTHOLOGUE AFUA_6G14510)-RELATED"/>
    <property type="match status" value="1"/>
</dbReference>
<dbReference type="KEGG" id="lpg:BB562_04790"/>
<evidence type="ECO:0000256" key="1">
    <source>
        <dbReference type="ARBA" id="ARBA00023002"/>
    </source>
</evidence>
<accession>A0AAP5Q0Q4</accession>
<dbReference type="PANTHER" id="PTHR13789">
    <property type="entry name" value="MONOOXYGENASE"/>
    <property type="match status" value="1"/>
</dbReference>
<proteinExistence type="predicted"/>
<evidence type="ECO:0000259" key="3">
    <source>
        <dbReference type="Pfam" id="PF01494"/>
    </source>
</evidence>
<evidence type="ECO:0000256" key="2">
    <source>
        <dbReference type="ARBA" id="ARBA00023033"/>
    </source>
</evidence>
<dbReference type="SUPFAM" id="SSF54373">
    <property type="entry name" value="FAD-linked reductases, C-terminal domain"/>
    <property type="match status" value="1"/>
</dbReference>
<feature type="domain" description="FAD-binding" evidence="3">
    <location>
        <begin position="7"/>
        <end position="42"/>
    </location>
</feature>
<reference evidence="4" key="1">
    <citation type="submission" date="2023-08" db="EMBL/GenBank/DDBJ databases">
        <authorList>
            <person name="Page C.A."/>
            <person name="Perez-Diaz I.M."/>
        </authorList>
    </citation>
    <scope>NUCLEOTIDE SEQUENCE</scope>
    <source>
        <strain evidence="4">1.8.9</strain>
    </source>
</reference>